<protein>
    <recommendedName>
        <fullName evidence="3">SSD domain-containing protein</fullName>
    </recommendedName>
</protein>
<comment type="similarity">
    <text evidence="1">Belongs to the patched family.</text>
</comment>
<feature type="domain" description="SSD" evidence="3">
    <location>
        <begin position="296"/>
        <end position="454"/>
    </location>
</feature>
<keyword evidence="2" id="KW-1133">Transmembrane helix</keyword>
<dbReference type="GO" id="GO:0016020">
    <property type="term" value="C:membrane"/>
    <property type="evidence" value="ECO:0007669"/>
    <property type="project" value="TreeGrafter"/>
</dbReference>
<name>A0A813VK07_9BILA</name>
<dbReference type="AlphaFoldDB" id="A0A813VK07"/>
<evidence type="ECO:0000256" key="2">
    <source>
        <dbReference type="SAM" id="Phobius"/>
    </source>
</evidence>
<feature type="transmembrane region" description="Helical" evidence="2">
    <location>
        <begin position="510"/>
        <end position="528"/>
    </location>
</feature>
<feature type="transmembrane region" description="Helical" evidence="2">
    <location>
        <begin position="399"/>
        <end position="419"/>
    </location>
</feature>
<feature type="transmembrane region" description="Helical" evidence="2">
    <location>
        <begin position="856"/>
        <end position="878"/>
    </location>
</feature>
<keyword evidence="2" id="KW-0812">Transmembrane</keyword>
<evidence type="ECO:0000313" key="5">
    <source>
        <dbReference type="Proteomes" id="UP000663879"/>
    </source>
</evidence>
<proteinExistence type="inferred from homology"/>
<dbReference type="InterPro" id="IPR000731">
    <property type="entry name" value="SSD"/>
</dbReference>
<organism evidence="4 5">
    <name type="scientific">Brachionus calyciflorus</name>
    <dbReference type="NCBI Taxonomy" id="104777"/>
    <lineage>
        <taxon>Eukaryota</taxon>
        <taxon>Metazoa</taxon>
        <taxon>Spiralia</taxon>
        <taxon>Gnathifera</taxon>
        <taxon>Rotifera</taxon>
        <taxon>Eurotatoria</taxon>
        <taxon>Monogononta</taxon>
        <taxon>Pseudotrocha</taxon>
        <taxon>Ploima</taxon>
        <taxon>Brachionidae</taxon>
        <taxon>Brachionus</taxon>
    </lineage>
</organism>
<comment type="caution">
    <text evidence="4">The sequence shown here is derived from an EMBL/GenBank/DDBJ whole genome shotgun (WGS) entry which is preliminary data.</text>
</comment>
<keyword evidence="5" id="KW-1185">Reference proteome</keyword>
<feature type="transmembrane region" description="Helical" evidence="2">
    <location>
        <begin position="737"/>
        <end position="761"/>
    </location>
</feature>
<keyword evidence="2" id="KW-0472">Membrane</keyword>
<feature type="transmembrane region" description="Helical" evidence="2">
    <location>
        <begin position="236"/>
        <end position="254"/>
    </location>
</feature>
<gene>
    <name evidence="4" type="ORF">OXX778_LOCUS8330</name>
</gene>
<accession>A0A813VK07</accession>
<reference evidence="4" key="1">
    <citation type="submission" date="2021-02" db="EMBL/GenBank/DDBJ databases">
        <authorList>
            <person name="Nowell W R."/>
        </authorList>
    </citation>
    <scope>NUCLEOTIDE SEQUENCE</scope>
    <source>
        <strain evidence="4">Ploen Becks lab</strain>
    </source>
</reference>
<feature type="transmembrane region" description="Helical" evidence="2">
    <location>
        <begin position="300"/>
        <end position="326"/>
    </location>
</feature>
<feature type="transmembrane region" description="Helical" evidence="2">
    <location>
        <begin position="831"/>
        <end position="850"/>
    </location>
</feature>
<evidence type="ECO:0000259" key="3">
    <source>
        <dbReference type="PROSITE" id="PS50156"/>
    </source>
</evidence>
<dbReference type="EMBL" id="CAJNOC010001138">
    <property type="protein sequence ID" value="CAF0838566.1"/>
    <property type="molecule type" value="Genomic_DNA"/>
</dbReference>
<dbReference type="PANTHER" id="PTHR10796">
    <property type="entry name" value="PATCHED-RELATED"/>
    <property type="match status" value="1"/>
</dbReference>
<sequence length="911" mass="107283">MNIITDNESLTLARNSENFQNTKTISKIFIEDKNLRCFQQRNLRMAYHLEWIIKLKNDTQNFINQTVLNKFNKLYDDVVNLSIIYANQTLYYTPNLCGKRYGRCAIEGGIFRTESFQKKLLNKLINVARDDKNGFYMDASERDGTIFSYLFGKNRKLKCNKNECYIEWVNLVRNRFDLLDKTDLDKEKALKFMRVFVDYMEQVTNSSEFDLFDISYHASHMLEEEIVKYSHYDFKYVLASFISIWIIYFLFMWFDLRMFKIYFKEQFLLQAANEKLTEHKKSTILSSWFKANLYLIKTSGFLVFATFLQFSFTILSTIGIMSLILVPLNQQLYSLVFVLLIVNCHQSLMFFKNIKILIVKQLNHKFKLENQINVNNKELPIERLEFDLNQVFTETVQSILAPQSFSLISVFSLYLIIGLTNPFDVVKYYCYFLSLGILVNFVGKLMFFGPCIIIFVKNFLRINDNDDIPNQQVTYDNQEKLIETQDSSSEITVIYPSLQSYLINDPKIKILIISIFFLYTTFNTYNFFINSNSDVPLKNLIPNESFMKKFLKSHSEYFKLGPVVIFNFIKPFKYWNENVYFKIQNLLEDAKKINGINPDFELNWIKEAKNDLITLKDIYEECSDLHSLDCFLKSISSPLSLEQNEDDAYFKVNNISYRYHNLKDDFLSLDSFKPNEENFEISSSRVYLTMNKFDGTQEDLNLMKTLKNLAQQKHNFSNEDLIIYSYVFLYLDQIEEVFPSILSIIILSIELMSLTILIFLFNLKLFLIMFLITSSCLVSIVSNLITFGITLNIVSLMHSLFVPVIIFESFLCTNYAFLVEPNNFHYKRISDITSIYFFFISFLGLIFMITCNSYSFQVLFIVLMSTCTNLSIHLFLLYPILLSFIKAKPCEQTRNNVIKSIEFNQQNLDKT</sequence>
<dbReference type="PANTHER" id="PTHR10796:SF92">
    <property type="entry name" value="PATCHED-RELATED, ISOFORM A"/>
    <property type="match status" value="1"/>
</dbReference>
<evidence type="ECO:0000313" key="4">
    <source>
        <dbReference type="EMBL" id="CAF0838566.1"/>
    </source>
</evidence>
<feature type="transmembrane region" description="Helical" evidence="2">
    <location>
        <begin position="332"/>
        <end position="351"/>
    </location>
</feature>
<dbReference type="OrthoDB" id="10032983at2759"/>
<evidence type="ECO:0000256" key="1">
    <source>
        <dbReference type="ARBA" id="ARBA00005585"/>
    </source>
</evidence>
<feature type="transmembrane region" description="Helical" evidence="2">
    <location>
        <begin position="768"/>
        <end position="794"/>
    </location>
</feature>
<dbReference type="Proteomes" id="UP000663879">
    <property type="component" value="Unassembled WGS sequence"/>
</dbReference>
<dbReference type="PROSITE" id="PS50156">
    <property type="entry name" value="SSD"/>
    <property type="match status" value="1"/>
</dbReference>
<dbReference type="InterPro" id="IPR051697">
    <property type="entry name" value="Patched_domain-protein"/>
</dbReference>
<feature type="transmembrane region" description="Helical" evidence="2">
    <location>
        <begin position="800"/>
        <end position="819"/>
    </location>
</feature>
<feature type="transmembrane region" description="Helical" evidence="2">
    <location>
        <begin position="431"/>
        <end position="456"/>
    </location>
</feature>